<dbReference type="EMBL" id="MFLE01000014">
    <property type="protein sequence ID" value="OGG61850.1"/>
    <property type="molecule type" value="Genomic_DNA"/>
</dbReference>
<dbReference type="AlphaFoldDB" id="A0A1F6DKM0"/>
<reference evidence="1 2" key="1">
    <citation type="journal article" date="2016" name="Nat. Commun.">
        <title>Thousands of microbial genomes shed light on interconnected biogeochemical processes in an aquifer system.</title>
        <authorList>
            <person name="Anantharaman K."/>
            <person name="Brown C.T."/>
            <person name="Hug L.A."/>
            <person name="Sharon I."/>
            <person name="Castelle C.J."/>
            <person name="Probst A.J."/>
            <person name="Thomas B.C."/>
            <person name="Singh A."/>
            <person name="Wilkins M.J."/>
            <person name="Karaoz U."/>
            <person name="Brodie E.L."/>
            <person name="Williams K.H."/>
            <person name="Hubbard S.S."/>
            <person name="Banfield J.F."/>
        </authorList>
    </citation>
    <scope>NUCLEOTIDE SEQUENCE [LARGE SCALE GENOMIC DNA]</scope>
</reference>
<dbReference type="Proteomes" id="UP000176511">
    <property type="component" value="Unassembled WGS sequence"/>
</dbReference>
<organism evidence="1 2">
    <name type="scientific">Candidatus Kaiserbacteria bacterium RIFCSPHIGHO2_02_FULL_49_34</name>
    <dbReference type="NCBI Taxonomy" id="1798491"/>
    <lineage>
        <taxon>Bacteria</taxon>
        <taxon>Candidatus Kaiseribacteriota</taxon>
    </lineage>
</organism>
<sequence length="100" mass="11645">MNVIVVEEVAVFLEELERPAQTKALRLLELLREYGVNLGMPHSRPLEDGVFELRARGKQEVRLLYGFQHDGAIIVHGFIKKQQKTPRRHLDRAKEWMKGL</sequence>
<gene>
    <name evidence="1" type="ORF">A3C87_00430</name>
</gene>
<dbReference type="Pfam" id="PF05973">
    <property type="entry name" value="Gp49"/>
    <property type="match status" value="1"/>
</dbReference>
<evidence type="ECO:0000313" key="2">
    <source>
        <dbReference type="Proteomes" id="UP000176511"/>
    </source>
</evidence>
<evidence type="ECO:0008006" key="3">
    <source>
        <dbReference type="Google" id="ProtNLM"/>
    </source>
</evidence>
<accession>A0A1F6DKM0</accession>
<name>A0A1F6DKM0_9BACT</name>
<dbReference type="STRING" id="1798491.A3C87_00430"/>
<comment type="caution">
    <text evidence="1">The sequence shown here is derived from an EMBL/GenBank/DDBJ whole genome shotgun (WGS) entry which is preliminary data.</text>
</comment>
<proteinExistence type="predicted"/>
<protein>
    <recommendedName>
        <fullName evidence="3">Addiction module toxin RelE</fullName>
    </recommendedName>
</protein>
<evidence type="ECO:0000313" key="1">
    <source>
        <dbReference type="EMBL" id="OGG61850.1"/>
    </source>
</evidence>
<dbReference type="InterPro" id="IPR009241">
    <property type="entry name" value="HigB-like"/>
</dbReference>